<dbReference type="CDD" id="cd06259">
    <property type="entry name" value="YdcF-like"/>
    <property type="match status" value="1"/>
</dbReference>
<dbReference type="GO" id="GO:0005886">
    <property type="term" value="C:plasma membrane"/>
    <property type="evidence" value="ECO:0007669"/>
    <property type="project" value="TreeGrafter"/>
</dbReference>
<dbReference type="EMBL" id="PEBX01000051">
    <property type="protein sequence ID" value="PTQ56040.1"/>
    <property type="molecule type" value="Genomic_DNA"/>
</dbReference>
<dbReference type="InterPro" id="IPR051599">
    <property type="entry name" value="Cell_Envelope_Assoc"/>
</dbReference>
<dbReference type="InterPro" id="IPR014729">
    <property type="entry name" value="Rossmann-like_a/b/a_fold"/>
</dbReference>
<evidence type="ECO:0000259" key="1">
    <source>
        <dbReference type="Pfam" id="PF02698"/>
    </source>
</evidence>
<name>A0A2R6Y056_9BACL</name>
<evidence type="ECO:0000313" key="3">
    <source>
        <dbReference type="Proteomes" id="UP000244338"/>
    </source>
</evidence>
<evidence type="ECO:0000313" key="2">
    <source>
        <dbReference type="EMBL" id="PTQ56040.1"/>
    </source>
</evidence>
<dbReference type="Gene3D" id="3.40.50.620">
    <property type="entry name" value="HUPs"/>
    <property type="match status" value="1"/>
</dbReference>
<proteinExistence type="predicted"/>
<dbReference type="InterPro" id="IPR003848">
    <property type="entry name" value="DUF218"/>
</dbReference>
<organism evidence="2 3">
    <name type="scientific">Candidatus Carbonibacillus altaicus</name>
    <dbReference type="NCBI Taxonomy" id="2163959"/>
    <lineage>
        <taxon>Bacteria</taxon>
        <taxon>Bacillati</taxon>
        <taxon>Bacillota</taxon>
        <taxon>Bacilli</taxon>
        <taxon>Bacillales</taxon>
        <taxon>Candidatus Carbonibacillus</taxon>
    </lineage>
</organism>
<dbReference type="PANTHER" id="PTHR30336">
    <property type="entry name" value="INNER MEMBRANE PROTEIN, PROBABLE PERMEASE"/>
    <property type="match status" value="1"/>
</dbReference>
<feature type="domain" description="DUF218" evidence="1">
    <location>
        <begin position="32"/>
        <end position="186"/>
    </location>
</feature>
<gene>
    <name evidence="2" type="ORF">BSOLF_1001</name>
</gene>
<dbReference type="Pfam" id="PF02698">
    <property type="entry name" value="DUF218"/>
    <property type="match status" value="1"/>
</dbReference>
<reference evidence="3" key="1">
    <citation type="journal article" date="2018" name="Sci. Rep.">
        <title>Lignite coal burning seam in the remote Altai Mountains harbors a hydrogen-driven thermophilic microbial community.</title>
        <authorList>
            <person name="Kadnikov V.V."/>
            <person name="Mardanov A.V."/>
            <person name="Ivasenko D.A."/>
            <person name="Antsiferov D.V."/>
            <person name="Beletsky A.V."/>
            <person name="Karnachuk O.V."/>
            <person name="Ravin N.V."/>
        </authorList>
    </citation>
    <scope>NUCLEOTIDE SEQUENCE [LARGE SCALE GENOMIC DNA]</scope>
</reference>
<comment type="caution">
    <text evidence="2">The sequence shown here is derived from an EMBL/GenBank/DDBJ whole genome shotgun (WGS) entry which is preliminary data.</text>
</comment>
<accession>A0A2R6Y056</accession>
<sequence>MRGMGIGLVVLLIITEAAVVIFPLVARPKPAQVIVVLGAEVDANGPKAIYAARLFEAARLYAAGMAPRIVTTGGQGPTEPMSEGEAGRLMLLMSGLPPETVRAETVSTTTLENLLYARTLIRSWNQTTRSERSEASEPMHVPSPAYELHSTTNEERLLIVSSWYHLFRAMLLARCLGIEASYAAATAPAARQEELFGALREVPAIYLNAFRCLVIRFTGEDERSRW</sequence>
<dbReference type="AlphaFoldDB" id="A0A2R6Y056"/>
<protein>
    <submittedName>
        <fullName evidence="2">EpiH/GdmH-related protein</fullName>
    </submittedName>
</protein>
<dbReference type="Proteomes" id="UP000244338">
    <property type="component" value="Unassembled WGS sequence"/>
</dbReference>
<dbReference type="PANTHER" id="PTHR30336:SF20">
    <property type="entry name" value="DUF218 DOMAIN-CONTAINING PROTEIN"/>
    <property type="match status" value="1"/>
</dbReference>